<comment type="caution">
    <text evidence="3">The sequence shown here is derived from an EMBL/GenBank/DDBJ whole genome shotgun (WGS) entry which is preliminary data.</text>
</comment>
<evidence type="ECO:0000256" key="2">
    <source>
        <dbReference type="SAM" id="Phobius"/>
    </source>
</evidence>
<dbReference type="AlphaFoldDB" id="A0A5C6MS64"/>
<gene>
    <name evidence="3" type="ORF">D4764_07G0008630</name>
</gene>
<accession>A0A5C6MS64</accession>
<reference evidence="3 4" key="1">
    <citation type="submission" date="2019-04" db="EMBL/GenBank/DDBJ databases">
        <title>Chromosome genome assembly for Takifugu flavidus.</title>
        <authorList>
            <person name="Xiao S."/>
        </authorList>
    </citation>
    <scope>NUCLEOTIDE SEQUENCE [LARGE SCALE GENOMIC DNA]</scope>
    <source>
        <strain evidence="3">HTHZ2018</strain>
        <tissue evidence="3">Muscle</tissue>
    </source>
</reference>
<evidence type="ECO:0000313" key="4">
    <source>
        <dbReference type="Proteomes" id="UP000324091"/>
    </source>
</evidence>
<feature type="region of interest" description="Disordered" evidence="1">
    <location>
        <begin position="67"/>
        <end position="90"/>
    </location>
</feature>
<feature type="transmembrane region" description="Helical" evidence="2">
    <location>
        <begin position="105"/>
        <end position="131"/>
    </location>
</feature>
<organism evidence="3 4">
    <name type="scientific">Takifugu flavidus</name>
    <name type="common">sansaifugu</name>
    <dbReference type="NCBI Taxonomy" id="433684"/>
    <lineage>
        <taxon>Eukaryota</taxon>
        <taxon>Metazoa</taxon>
        <taxon>Chordata</taxon>
        <taxon>Craniata</taxon>
        <taxon>Vertebrata</taxon>
        <taxon>Euteleostomi</taxon>
        <taxon>Actinopterygii</taxon>
        <taxon>Neopterygii</taxon>
        <taxon>Teleostei</taxon>
        <taxon>Neoteleostei</taxon>
        <taxon>Acanthomorphata</taxon>
        <taxon>Eupercaria</taxon>
        <taxon>Tetraodontiformes</taxon>
        <taxon>Tetradontoidea</taxon>
        <taxon>Tetraodontidae</taxon>
        <taxon>Takifugu</taxon>
    </lineage>
</organism>
<keyword evidence="2" id="KW-0812">Transmembrane</keyword>
<feature type="compositionally biased region" description="Polar residues" evidence="1">
    <location>
        <begin position="72"/>
        <end position="81"/>
    </location>
</feature>
<keyword evidence="2" id="KW-0472">Membrane</keyword>
<dbReference type="EMBL" id="RHFK02000020">
    <property type="protein sequence ID" value="TWW58144.1"/>
    <property type="molecule type" value="Genomic_DNA"/>
</dbReference>
<evidence type="ECO:0000313" key="3">
    <source>
        <dbReference type="EMBL" id="TWW58144.1"/>
    </source>
</evidence>
<dbReference type="Proteomes" id="UP000324091">
    <property type="component" value="Chromosome 7"/>
</dbReference>
<evidence type="ECO:0000256" key="1">
    <source>
        <dbReference type="SAM" id="MobiDB-lite"/>
    </source>
</evidence>
<keyword evidence="4" id="KW-1185">Reference proteome</keyword>
<sequence>MEGPDWPACATLAVTAQCAAVTDHPPQTGRAPYGSRVVAALALRLVRLAMARVLAVARLGERRQTEGGFAPQQLQDLSSRSPPAEPGNASISTLALTSEGLTSDLLLSVSLVSVLLLVALVLTSVGLAAALGRRATHGTYSPSRQEKEGSRVEMWSITQTPPRERLI</sequence>
<name>A0A5C6MS64_9TELE</name>
<proteinExistence type="predicted"/>
<keyword evidence="2" id="KW-1133">Transmembrane helix</keyword>
<protein>
    <submittedName>
        <fullName evidence="3">Protein crumbs-like protein 1</fullName>
    </submittedName>
</protein>